<dbReference type="CDD" id="cd01299">
    <property type="entry name" value="Met_dep_hydrolase_A"/>
    <property type="match status" value="1"/>
</dbReference>
<dbReference type="InterPro" id="IPR057744">
    <property type="entry name" value="OTAase-like"/>
</dbReference>
<gene>
    <name evidence="2" type="ORF">SDC9_62575</name>
</gene>
<dbReference type="AlphaFoldDB" id="A0A644XJC9"/>
<dbReference type="InterPro" id="IPR006680">
    <property type="entry name" value="Amidohydro-rel"/>
</dbReference>
<accession>A0A644XJC9</accession>
<dbReference type="InterPro" id="IPR051781">
    <property type="entry name" value="Metallo-dep_Hydrolase"/>
</dbReference>
<dbReference type="Pfam" id="PF01979">
    <property type="entry name" value="Amidohydro_1"/>
    <property type="match status" value="1"/>
</dbReference>
<dbReference type="Gene3D" id="2.30.40.10">
    <property type="entry name" value="Urease, subunit C, domain 1"/>
    <property type="match status" value="1"/>
</dbReference>
<dbReference type="EMBL" id="VSSQ01002568">
    <property type="protein sequence ID" value="MPM16199.1"/>
    <property type="molecule type" value="Genomic_DNA"/>
</dbReference>
<sequence length="413" mass="44766">MLILKGRIIDGNGGAPIERGCVILEKNKITKVIDGDALPEHPADARIVEIPDGSILPGLIEAHVHLGFGSAAAIKWNEFTPQSVMARALRDMEYLRNQGYTAFRECAGDTIYMKDAVAEGYLDLPRICGSGRFISQIGGHGDSYQKLPLDAALHLYSPGMLVTGVDEMRRACRKLLRDKADFIKIMTTGGVFSQGDGAGPHSHFSMDEIRAAVEEAENAGTYVSTHAQANRGIKNALKGGVKCIEHGFYLDDECIEIMLKNDCTYVPTLAIMHTAKLYFDRGQSGMEYLKEKNRISYEAHYKAVALAHGAGVRIAAGCDFLGDAEFGCSYDKANMELERLFAAGLSNLEVITCATKNGAHLMNKGDLLGTLEEGKLADIIVVEGNPAADIRVLCNADNVKLVVQDGRVVKDTV</sequence>
<dbReference type="GO" id="GO:0016810">
    <property type="term" value="F:hydrolase activity, acting on carbon-nitrogen (but not peptide) bonds"/>
    <property type="evidence" value="ECO:0007669"/>
    <property type="project" value="InterPro"/>
</dbReference>
<dbReference type="Gene3D" id="3.20.20.140">
    <property type="entry name" value="Metal-dependent hydrolases"/>
    <property type="match status" value="1"/>
</dbReference>
<dbReference type="InterPro" id="IPR032466">
    <property type="entry name" value="Metal_Hydrolase"/>
</dbReference>
<feature type="domain" description="Amidohydrolase-related" evidence="1">
    <location>
        <begin position="55"/>
        <end position="409"/>
    </location>
</feature>
<reference evidence="2" key="1">
    <citation type="submission" date="2019-08" db="EMBL/GenBank/DDBJ databases">
        <authorList>
            <person name="Kucharzyk K."/>
            <person name="Murdoch R.W."/>
            <person name="Higgins S."/>
            <person name="Loffler F."/>
        </authorList>
    </citation>
    <scope>NUCLEOTIDE SEQUENCE</scope>
</reference>
<dbReference type="PANTHER" id="PTHR43135:SF3">
    <property type="entry name" value="ALPHA-D-RIBOSE 1-METHYLPHOSPHONATE 5-TRIPHOSPHATE DIPHOSPHATASE"/>
    <property type="match status" value="1"/>
</dbReference>
<dbReference type="SUPFAM" id="SSF51556">
    <property type="entry name" value="Metallo-dependent hydrolases"/>
    <property type="match status" value="1"/>
</dbReference>
<comment type="caution">
    <text evidence="2">The sequence shown here is derived from an EMBL/GenBank/DDBJ whole genome shotgun (WGS) entry which is preliminary data.</text>
</comment>
<protein>
    <recommendedName>
        <fullName evidence="1">Amidohydrolase-related domain-containing protein</fullName>
    </recommendedName>
</protein>
<evidence type="ECO:0000313" key="2">
    <source>
        <dbReference type="EMBL" id="MPM16199.1"/>
    </source>
</evidence>
<name>A0A644XJC9_9ZZZZ</name>
<dbReference type="InterPro" id="IPR011059">
    <property type="entry name" value="Metal-dep_hydrolase_composite"/>
</dbReference>
<organism evidence="2">
    <name type="scientific">bioreactor metagenome</name>
    <dbReference type="NCBI Taxonomy" id="1076179"/>
    <lineage>
        <taxon>unclassified sequences</taxon>
        <taxon>metagenomes</taxon>
        <taxon>ecological metagenomes</taxon>
    </lineage>
</organism>
<dbReference type="PANTHER" id="PTHR43135">
    <property type="entry name" value="ALPHA-D-RIBOSE 1-METHYLPHOSPHONATE 5-TRIPHOSPHATE DIPHOSPHATASE"/>
    <property type="match status" value="1"/>
</dbReference>
<proteinExistence type="predicted"/>
<dbReference type="SUPFAM" id="SSF51338">
    <property type="entry name" value="Composite domain of metallo-dependent hydrolases"/>
    <property type="match status" value="1"/>
</dbReference>
<evidence type="ECO:0000259" key="1">
    <source>
        <dbReference type="Pfam" id="PF01979"/>
    </source>
</evidence>